<feature type="transmembrane region" description="Helical" evidence="6">
    <location>
        <begin position="76"/>
        <end position="94"/>
    </location>
</feature>
<gene>
    <name evidence="8" type="ORF">K504DRAFT_534322</name>
</gene>
<evidence type="ECO:0000313" key="8">
    <source>
        <dbReference type="EMBL" id="KAF2708735.1"/>
    </source>
</evidence>
<feature type="region of interest" description="Disordered" evidence="5">
    <location>
        <begin position="1"/>
        <end position="52"/>
    </location>
</feature>
<feature type="domain" description="Major facilitator superfamily (MFS) profile" evidence="7">
    <location>
        <begin position="1"/>
        <end position="148"/>
    </location>
</feature>
<feature type="transmembrane region" description="Helical" evidence="6">
    <location>
        <begin position="100"/>
        <end position="122"/>
    </location>
</feature>
<dbReference type="Proteomes" id="UP000799428">
    <property type="component" value="Unassembled WGS sequence"/>
</dbReference>
<evidence type="ECO:0000256" key="1">
    <source>
        <dbReference type="ARBA" id="ARBA00004141"/>
    </source>
</evidence>
<keyword evidence="9" id="KW-1185">Reference proteome</keyword>
<dbReference type="InterPro" id="IPR036259">
    <property type="entry name" value="MFS_trans_sf"/>
</dbReference>
<dbReference type="PROSITE" id="PS50850">
    <property type="entry name" value="MFS"/>
    <property type="match status" value="1"/>
</dbReference>
<dbReference type="SUPFAM" id="SSF103473">
    <property type="entry name" value="MFS general substrate transporter"/>
    <property type="match status" value="1"/>
</dbReference>
<dbReference type="PANTHER" id="PTHR23501:SF78">
    <property type="entry name" value="MAJOR FACILITATOR SUPERFAMILY (MFS) PROFILE DOMAIN-CONTAINING PROTEIN-RELATED"/>
    <property type="match status" value="1"/>
</dbReference>
<evidence type="ECO:0000256" key="5">
    <source>
        <dbReference type="SAM" id="MobiDB-lite"/>
    </source>
</evidence>
<feature type="compositionally biased region" description="Low complexity" evidence="5">
    <location>
        <begin position="34"/>
        <end position="51"/>
    </location>
</feature>
<dbReference type="InterPro" id="IPR011701">
    <property type="entry name" value="MFS"/>
</dbReference>
<dbReference type="Pfam" id="PF07690">
    <property type="entry name" value="MFS_1"/>
    <property type="match status" value="1"/>
</dbReference>
<sequence>MNIALQDLSTQKGKVSPALKHEEPSKPKMGNNKQQQQQQQQHQHQQFQDQQSGVLPHKKLMLINGRLSDILGRKQLLLCSLAMLAVGNLITGFTRTPGKLFAFRALSGLGGGAITALVQIIASDVTTLQQRGCRIVRSKKEVRRRECE</sequence>
<dbReference type="InterPro" id="IPR020846">
    <property type="entry name" value="MFS_dom"/>
</dbReference>
<evidence type="ECO:0000256" key="2">
    <source>
        <dbReference type="ARBA" id="ARBA00022692"/>
    </source>
</evidence>
<dbReference type="AlphaFoldDB" id="A0A6G1K876"/>
<evidence type="ECO:0000313" key="9">
    <source>
        <dbReference type="Proteomes" id="UP000799428"/>
    </source>
</evidence>
<evidence type="ECO:0000256" key="6">
    <source>
        <dbReference type="SAM" id="Phobius"/>
    </source>
</evidence>
<protein>
    <recommendedName>
        <fullName evidence="7">Major facilitator superfamily (MFS) profile domain-containing protein</fullName>
    </recommendedName>
</protein>
<evidence type="ECO:0000259" key="7">
    <source>
        <dbReference type="PROSITE" id="PS50850"/>
    </source>
</evidence>
<dbReference type="EMBL" id="MU005771">
    <property type="protein sequence ID" value="KAF2708735.1"/>
    <property type="molecule type" value="Genomic_DNA"/>
</dbReference>
<accession>A0A6G1K876</accession>
<reference evidence="8" key="1">
    <citation type="journal article" date="2020" name="Stud. Mycol.">
        <title>101 Dothideomycetes genomes: a test case for predicting lifestyles and emergence of pathogens.</title>
        <authorList>
            <person name="Haridas S."/>
            <person name="Albert R."/>
            <person name="Binder M."/>
            <person name="Bloem J."/>
            <person name="Labutti K."/>
            <person name="Salamov A."/>
            <person name="Andreopoulos B."/>
            <person name="Baker S."/>
            <person name="Barry K."/>
            <person name="Bills G."/>
            <person name="Bluhm B."/>
            <person name="Cannon C."/>
            <person name="Castanera R."/>
            <person name="Culley D."/>
            <person name="Daum C."/>
            <person name="Ezra D."/>
            <person name="Gonzalez J."/>
            <person name="Henrissat B."/>
            <person name="Kuo A."/>
            <person name="Liang C."/>
            <person name="Lipzen A."/>
            <person name="Lutzoni F."/>
            <person name="Magnuson J."/>
            <person name="Mondo S."/>
            <person name="Nolan M."/>
            <person name="Ohm R."/>
            <person name="Pangilinan J."/>
            <person name="Park H.-J."/>
            <person name="Ramirez L."/>
            <person name="Alfaro M."/>
            <person name="Sun H."/>
            <person name="Tritt A."/>
            <person name="Yoshinaga Y."/>
            <person name="Zwiers L.-H."/>
            <person name="Turgeon B."/>
            <person name="Goodwin S."/>
            <person name="Spatafora J."/>
            <person name="Crous P."/>
            <person name="Grigoriev I."/>
        </authorList>
    </citation>
    <scope>NUCLEOTIDE SEQUENCE</scope>
    <source>
        <strain evidence="8">CBS 279.74</strain>
    </source>
</reference>
<keyword evidence="4 6" id="KW-0472">Membrane</keyword>
<keyword evidence="2 6" id="KW-0812">Transmembrane</keyword>
<evidence type="ECO:0000256" key="3">
    <source>
        <dbReference type="ARBA" id="ARBA00022989"/>
    </source>
</evidence>
<evidence type="ECO:0000256" key="4">
    <source>
        <dbReference type="ARBA" id="ARBA00023136"/>
    </source>
</evidence>
<organism evidence="8 9">
    <name type="scientific">Pleomassaria siparia CBS 279.74</name>
    <dbReference type="NCBI Taxonomy" id="1314801"/>
    <lineage>
        <taxon>Eukaryota</taxon>
        <taxon>Fungi</taxon>
        <taxon>Dikarya</taxon>
        <taxon>Ascomycota</taxon>
        <taxon>Pezizomycotina</taxon>
        <taxon>Dothideomycetes</taxon>
        <taxon>Pleosporomycetidae</taxon>
        <taxon>Pleosporales</taxon>
        <taxon>Pleomassariaceae</taxon>
        <taxon>Pleomassaria</taxon>
    </lineage>
</organism>
<keyword evidence="3 6" id="KW-1133">Transmembrane helix</keyword>
<dbReference type="GO" id="GO:0005886">
    <property type="term" value="C:plasma membrane"/>
    <property type="evidence" value="ECO:0007669"/>
    <property type="project" value="TreeGrafter"/>
</dbReference>
<dbReference type="Gene3D" id="1.20.1720.10">
    <property type="entry name" value="Multidrug resistance protein D"/>
    <property type="match status" value="1"/>
</dbReference>
<comment type="subcellular location">
    <subcellularLocation>
        <location evidence="1">Membrane</location>
        <topology evidence="1">Multi-pass membrane protein</topology>
    </subcellularLocation>
</comment>
<dbReference type="OrthoDB" id="6770063at2759"/>
<name>A0A6G1K876_9PLEO</name>
<dbReference type="PANTHER" id="PTHR23501">
    <property type="entry name" value="MAJOR FACILITATOR SUPERFAMILY"/>
    <property type="match status" value="1"/>
</dbReference>
<proteinExistence type="predicted"/>
<dbReference type="GO" id="GO:0022857">
    <property type="term" value="F:transmembrane transporter activity"/>
    <property type="evidence" value="ECO:0007669"/>
    <property type="project" value="InterPro"/>
</dbReference>